<evidence type="ECO:0000259" key="3">
    <source>
        <dbReference type="PROSITE" id="PS50041"/>
    </source>
</evidence>
<dbReference type="AlphaFoldDB" id="A0A8W8KNJ7"/>
<dbReference type="Gene3D" id="2.60.120.200">
    <property type="match status" value="1"/>
</dbReference>
<dbReference type="InterPro" id="IPR013320">
    <property type="entry name" value="ConA-like_dom_sf"/>
</dbReference>
<protein>
    <submittedName>
        <fullName evidence="5">Uncharacterized protein</fullName>
    </submittedName>
</protein>
<dbReference type="SUPFAM" id="SSF49899">
    <property type="entry name" value="Concanavalin A-like lectins/glucanases"/>
    <property type="match status" value="1"/>
</dbReference>
<sequence length="401" mass="45137">MRYIRVLSLLCGFSCLGVGLANEQQCLAMHTFQTTYNDIRNKADEMAALVQTLKAQLDTTIEQNCGDVGLNAASNLYSFNLTHCDFEDGSLMCGFTQNRDDTYDWQIDNTYPDHTLGSKMGHSLRNYRPGSYIMRVTSRPFNPAHAYCIRFFYKAETRQNTAGKLNVYLQEGNLRGNPVFSVTNIPAHDWTLAEITPDPEYLRRPFQIVFEADHLNQYVYVDDLSVYNAPCSTEGIRVPRCPPGSVENNIGGQTTCYVFHMEPKTYIDAMKACKAIWPQASLVAIETAAEQAFISNMINASHAMSLAADFGLWTNGNDFDHENSFTWSGQAHPVPLNYTHWHPGQPNNIAGVQDCLVIEYPKYDYEWGDVSCSEKHSFICEMNFDPKVQTLASQNIGTIIG</sequence>
<dbReference type="Proteomes" id="UP000005408">
    <property type="component" value="Unassembled WGS sequence"/>
</dbReference>
<evidence type="ECO:0000256" key="1">
    <source>
        <dbReference type="ARBA" id="ARBA00023157"/>
    </source>
</evidence>
<organism evidence="5 6">
    <name type="scientific">Magallana gigas</name>
    <name type="common">Pacific oyster</name>
    <name type="synonym">Crassostrea gigas</name>
    <dbReference type="NCBI Taxonomy" id="29159"/>
    <lineage>
        <taxon>Eukaryota</taxon>
        <taxon>Metazoa</taxon>
        <taxon>Spiralia</taxon>
        <taxon>Lophotrochozoa</taxon>
        <taxon>Mollusca</taxon>
        <taxon>Bivalvia</taxon>
        <taxon>Autobranchia</taxon>
        <taxon>Pteriomorphia</taxon>
        <taxon>Ostreida</taxon>
        <taxon>Ostreoidea</taxon>
        <taxon>Ostreidae</taxon>
        <taxon>Magallana</taxon>
    </lineage>
</organism>
<dbReference type="CDD" id="cd06263">
    <property type="entry name" value="MAM"/>
    <property type="match status" value="1"/>
</dbReference>
<feature type="domain" description="C-type lectin" evidence="3">
    <location>
        <begin position="252"/>
        <end position="381"/>
    </location>
</feature>
<dbReference type="InterPro" id="IPR050111">
    <property type="entry name" value="C-type_lectin/snaclec_domain"/>
</dbReference>
<dbReference type="GO" id="GO:0016020">
    <property type="term" value="C:membrane"/>
    <property type="evidence" value="ECO:0007669"/>
    <property type="project" value="InterPro"/>
</dbReference>
<dbReference type="PROSITE" id="PS50060">
    <property type="entry name" value="MAM_2"/>
    <property type="match status" value="1"/>
</dbReference>
<keyword evidence="1" id="KW-1015">Disulfide bond</keyword>
<dbReference type="InterPro" id="IPR016186">
    <property type="entry name" value="C-type_lectin-like/link_sf"/>
</dbReference>
<evidence type="ECO:0000313" key="5">
    <source>
        <dbReference type="EnsemblMetazoa" id="G24655.1:cds"/>
    </source>
</evidence>
<dbReference type="InterPro" id="IPR016187">
    <property type="entry name" value="CTDL_fold"/>
</dbReference>
<dbReference type="Gene3D" id="3.10.100.10">
    <property type="entry name" value="Mannose-Binding Protein A, subunit A"/>
    <property type="match status" value="1"/>
</dbReference>
<dbReference type="EnsemblMetazoa" id="G24655.1">
    <property type="protein sequence ID" value="G24655.1:cds"/>
    <property type="gene ID" value="G24655"/>
</dbReference>
<dbReference type="PANTHER" id="PTHR22803">
    <property type="entry name" value="MANNOSE, PHOSPHOLIPASE, LECTIN RECEPTOR RELATED"/>
    <property type="match status" value="1"/>
</dbReference>
<feature type="signal peptide" evidence="2">
    <location>
        <begin position="1"/>
        <end position="21"/>
    </location>
</feature>
<accession>A0A8W8KNJ7</accession>
<name>A0A8W8KNJ7_MAGGI</name>
<dbReference type="OMA" id="FICEMNF"/>
<dbReference type="Pfam" id="PF00629">
    <property type="entry name" value="MAM"/>
    <property type="match status" value="1"/>
</dbReference>
<dbReference type="PROSITE" id="PS50041">
    <property type="entry name" value="C_TYPE_LECTIN_2"/>
    <property type="match status" value="1"/>
</dbReference>
<dbReference type="InterPro" id="IPR000998">
    <property type="entry name" value="MAM_dom"/>
</dbReference>
<keyword evidence="6" id="KW-1185">Reference proteome</keyword>
<feature type="chain" id="PRO_5036467009" evidence="2">
    <location>
        <begin position="22"/>
        <end position="401"/>
    </location>
</feature>
<dbReference type="SMART" id="SM00137">
    <property type="entry name" value="MAM"/>
    <property type="match status" value="1"/>
</dbReference>
<reference evidence="5" key="1">
    <citation type="submission" date="2022-08" db="UniProtKB">
        <authorList>
            <consortium name="EnsemblMetazoa"/>
        </authorList>
    </citation>
    <scope>IDENTIFICATION</scope>
    <source>
        <strain evidence="5">05x7-T-G4-1.051#20</strain>
    </source>
</reference>
<dbReference type="Pfam" id="PF00059">
    <property type="entry name" value="Lectin_C"/>
    <property type="match status" value="1"/>
</dbReference>
<proteinExistence type="predicted"/>
<dbReference type="InterPro" id="IPR018378">
    <property type="entry name" value="C-type_lectin_CS"/>
</dbReference>
<evidence type="ECO:0000313" key="6">
    <source>
        <dbReference type="Proteomes" id="UP000005408"/>
    </source>
</evidence>
<dbReference type="PROSITE" id="PS00615">
    <property type="entry name" value="C_TYPE_LECTIN_1"/>
    <property type="match status" value="1"/>
</dbReference>
<dbReference type="CDD" id="cd00037">
    <property type="entry name" value="CLECT"/>
    <property type="match status" value="1"/>
</dbReference>
<feature type="domain" description="MAM" evidence="4">
    <location>
        <begin position="82"/>
        <end position="233"/>
    </location>
</feature>
<dbReference type="SMART" id="SM00034">
    <property type="entry name" value="CLECT"/>
    <property type="match status" value="1"/>
</dbReference>
<evidence type="ECO:0000259" key="4">
    <source>
        <dbReference type="PROSITE" id="PS50060"/>
    </source>
</evidence>
<dbReference type="OrthoDB" id="441660at2759"/>
<keyword evidence="2" id="KW-0732">Signal</keyword>
<evidence type="ECO:0000256" key="2">
    <source>
        <dbReference type="SAM" id="SignalP"/>
    </source>
</evidence>
<dbReference type="InterPro" id="IPR001304">
    <property type="entry name" value="C-type_lectin-like"/>
</dbReference>
<dbReference type="SUPFAM" id="SSF56436">
    <property type="entry name" value="C-type lectin-like"/>
    <property type="match status" value="1"/>
</dbReference>